<proteinExistence type="predicted"/>
<reference evidence="2 3" key="1">
    <citation type="submission" date="2017-09" db="EMBL/GenBank/DDBJ databases">
        <authorList>
            <person name="Lee N."/>
            <person name="Cho B.-K."/>
        </authorList>
    </citation>
    <scope>NUCLEOTIDE SEQUENCE [LARGE SCALE GENOMIC DNA]</scope>
    <source>
        <strain evidence="2 3">ATCC 39115</strain>
    </source>
</reference>
<evidence type="ECO:0000313" key="3">
    <source>
        <dbReference type="Proteomes" id="UP000327143"/>
    </source>
</evidence>
<feature type="region of interest" description="Disordered" evidence="1">
    <location>
        <begin position="1"/>
        <end position="53"/>
    </location>
</feature>
<keyword evidence="3" id="KW-1185">Reference proteome</keyword>
<dbReference type="Proteomes" id="UP000327143">
    <property type="component" value="Chromosome"/>
</dbReference>
<accession>A0ABX6AMK2</accession>
<sequence length="71" mass="7563">MGGRPSTRFPGRLLDHPRAGDVETVRGDGTDAASTARYVLGPPGRPPPCDEAVDRSTRLTSLGTHRALHVM</sequence>
<gene>
    <name evidence="2" type="ORF">CP969_28865</name>
</gene>
<protein>
    <submittedName>
        <fullName evidence="2">Uncharacterized protein</fullName>
    </submittedName>
</protein>
<evidence type="ECO:0000256" key="1">
    <source>
        <dbReference type="SAM" id="MobiDB-lite"/>
    </source>
</evidence>
<evidence type="ECO:0000313" key="2">
    <source>
        <dbReference type="EMBL" id="QEU88253.1"/>
    </source>
</evidence>
<dbReference type="EMBL" id="CP023700">
    <property type="protein sequence ID" value="QEU88253.1"/>
    <property type="molecule type" value="Genomic_DNA"/>
</dbReference>
<name>A0ABX6AMK2_STRVD</name>
<organism evidence="2 3">
    <name type="scientific">Streptomyces viridosporus T7A</name>
    <dbReference type="NCBI Taxonomy" id="665577"/>
    <lineage>
        <taxon>Bacteria</taxon>
        <taxon>Bacillati</taxon>
        <taxon>Actinomycetota</taxon>
        <taxon>Actinomycetes</taxon>
        <taxon>Kitasatosporales</taxon>
        <taxon>Streptomycetaceae</taxon>
        <taxon>Streptomyces</taxon>
    </lineage>
</organism>
<feature type="compositionally biased region" description="Basic and acidic residues" evidence="1">
    <location>
        <begin position="13"/>
        <end position="29"/>
    </location>
</feature>